<dbReference type="Proteomes" id="UP000484547">
    <property type="component" value="Unassembled WGS sequence"/>
</dbReference>
<dbReference type="GO" id="GO:0005829">
    <property type="term" value="C:cytosol"/>
    <property type="evidence" value="ECO:0007669"/>
    <property type="project" value="TreeGrafter"/>
</dbReference>
<evidence type="ECO:0000313" key="8">
    <source>
        <dbReference type="EMBL" id="CDB46019.1"/>
    </source>
</evidence>
<reference evidence="11 12" key="2">
    <citation type="journal article" date="2019" name="Nat. Med.">
        <title>A library of human gut bacterial isolates paired with longitudinal multiomics data enables mechanistic microbiome research.</title>
        <authorList>
            <person name="Poyet M."/>
            <person name="Groussin M."/>
            <person name="Gibbons S.M."/>
            <person name="Avila-Pacheco J."/>
            <person name="Jiang X."/>
            <person name="Kearney S.M."/>
            <person name="Perrotta A.R."/>
            <person name="Berdy B."/>
            <person name="Zhao S."/>
            <person name="Lieberman T.D."/>
            <person name="Swanson P.K."/>
            <person name="Smith M."/>
            <person name="Roesemann S."/>
            <person name="Alexander J.E."/>
            <person name="Rich S.A."/>
            <person name="Livny J."/>
            <person name="Vlamakis H."/>
            <person name="Clish C."/>
            <person name="Bullock K."/>
            <person name="Deik A."/>
            <person name="Scott J."/>
            <person name="Pierce K.A."/>
            <person name="Xavier R.J."/>
            <person name="Alm E.J."/>
        </authorList>
    </citation>
    <scope>NUCLEOTIDE SEQUENCE [LARGE SCALE GENOMIC DNA]</scope>
    <source>
        <strain evidence="9 12">BIOML-A13</strain>
        <strain evidence="10 11">BIOML-A3</strain>
    </source>
</reference>
<evidence type="ECO:0000256" key="3">
    <source>
        <dbReference type="ARBA" id="ARBA00023163"/>
    </source>
</evidence>
<dbReference type="OrthoDB" id="25887at2"/>
<sequence>MKILLAEDDKNLGRLLQNLLKKENIKTDWVEDGEAAYEQCYRDGYDVLILDWMMPKLDGIALCKRLRAEEYQGKILLLTARDSVEDKVAGLNEGADDYLVKPFEMAELLARLHALVRRQGSYKQEDYVCKGVTLAVKDYTVGYKNKKIQLRPREFKLMELLLINAGQILPRELLLERVWGIDGDVTENNLDVHIRSLRLKLASIGAESLIKTVRGVGYMLEVEDV</sequence>
<proteinExistence type="predicted"/>
<dbReference type="AlphaFoldDB" id="A0A3G9GVM5"/>
<dbReference type="PANTHER" id="PTHR48111:SF15">
    <property type="entry name" value="OMPR SUBFAMILY"/>
    <property type="match status" value="1"/>
</dbReference>
<dbReference type="InterPro" id="IPR001867">
    <property type="entry name" value="OmpR/PhoB-type_DNA-bd"/>
</dbReference>
<dbReference type="SUPFAM" id="SSF52172">
    <property type="entry name" value="CheY-like"/>
    <property type="match status" value="1"/>
</dbReference>
<keyword evidence="1" id="KW-0805">Transcription regulation</keyword>
<gene>
    <name evidence="8" type="ORF">BN533_01092</name>
    <name evidence="9" type="ORF">GMD11_10575</name>
    <name evidence="10" type="ORF">GMD18_10880</name>
</gene>
<feature type="domain" description="Response regulatory" evidence="6">
    <location>
        <begin position="2"/>
        <end position="116"/>
    </location>
</feature>
<dbReference type="EMBL" id="WNBM01000010">
    <property type="protein sequence ID" value="MTT76701.1"/>
    <property type="molecule type" value="Genomic_DNA"/>
</dbReference>
<keyword evidence="4" id="KW-0597">Phosphoprotein</keyword>
<evidence type="ECO:0000313" key="11">
    <source>
        <dbReference type="Proteomes" id="UP000443070"/>
    </source>
</evidence>
<dbReference type="SMART" id="SM00862">
    <property type="entry name" value="Trans_reg_C"/>
    <property type="match status" value="1"/>
</dbReference>
<dbReference type="GO" id="GO:0000156">
    <property type="term" value="F:phosphorelay response regulator activity"/>
    <property type="evidence" value="ECO:0007669"/>
    <property type="project" value="TreeGrafter"/>
</dbReference>
<dbReference type="CDD" id="cd00383">
    <property type="entry name" value="trans_reg_C"/>
    <property type="match status" value="1"/>
</dbReference>
<dbReference type="EMBL" id="WNBW01000013">
    <property type="protein sequence ID" value="MTU04890.1"/>
    <property type="molecule type" value="Genomic_DNA"/>
</dbReference>
<reference evidence="8" key="1">
    <citation type="submission" date="2012-11" db="EMBL/GenBank/DDBJ databases">
        <title>Dependencies among metagenomic species, viruses, plasmids and units of genetic variation.</title>
        <authorList>
            <person name="Nielsen H.B."/>
            <person name="Almeida M."/>
            <person name="Juncker A.S."/>
            <person name="Rasmussen S."/>
            <person name="Li J."/>
            <person name="Sunagawa S."/>
            <person name="Plichta D."/>
            <person name="Gautier L."/>
            <person name="Le Chatelier E."/>
            <person name="Peletier E."/>
            <person name="Bonde I."/>
            <person name="Nielsen T."/>
            <person name="Manichanh C."/>
            <person name="Arumugam M."/>
            <person name="Batto J."/>
            <person name="Santos M.B.Q.D."/>
            <person name="Blom N."/>
            <person name="Borruel N."/>
            <person name="Burgdorf K.S."/>
            <person name="Boumezbeur F."/>
            <person name="Casellas F."/>
            <person name="Dore J."/>
            <person name="Guarner F."/>
            <person name="Hansen T."/>
            <person name="Hildebrand F."/>
            <person name="Kaas R.S."/>
            <person name="Kennedy S."/>
            <person name="Kristiansen K."/>
            <person name="Kultima J.R."/>
            <person name="Leonard P."/>
            <person name="Levenez F."/>
            <person name="Lund O."/>
            <person name="Moumen B."/>
            <person name="Le Paslier D."/>
            <person name="Pons N."/>
            <person name="Pedersen O."/>
            <person name="Prifti E."/>
            <person name="Qin J."/>
            <person name="Raes J."/>
            <person name="Tap J."/>
            <person name="Tims S."/>
            <person name="Ussery D.W."/>
            <person name="Yamada T."/>
            <person name="MetaHit consortium"/>
            <person name="Renault P."/>
            <person name="Sicheritz-Ponten T."/>
            <person name="Bork P."/>
            <person name="Wang J."/>
            <person name="Brunak S."/>
            <person name="Ehrlich S.D."/>
        </authorList>
    </citation>
    <scope>NUCLEOTIDE SEQUENCE [LARGE SCALE GENOMIC DNA]</scope>
</reference>
<dbReference type="PROSITE" id="PS50110">
    <property type="entry name" value="RESPONSE_REGULATORY"/>
    <property type="match status" value="1"/>
</dbReference>
<feature type="domain" description="OmpR/PhoB-type" evidence="7">
    <location>
        <begin position="124"/>
        <end position="222"/>
    </location>
</feature>
<evidence type="ECO:0000313" key="12">
    <source>
        <dbReference type="Proteomes" id="UP000484547"/>
    </source>
</evidence>
<dbReference type="GO" id="GO:0032993">
    <property type="term" value="C:protein-DNA complex"/>
    <property type="evidence" value="ECO:0007669"/>
    <property type="project" value="TreeGrafter"/>
</dbReference>
<evidence type="ECO:0000313" key="9">
    <source>
        <dbReference type="EMBL" id="MTT76701.1"/>
    </source>
</evidence>
<name>A0A3G9GVM5_9FIRM</name>
<dbReference type="PROSITE" id="PS51755">
    <property type="entry name" value="OMPR_PHOB"/>
    <property type="match status" value="1"/>
</dbReference>
<dbReference type="GeneID" id="49407827"/>
<dbReference type="PANTHER" id="PTHR48111">
    <property type="entry name" value="REGULATOR OF RPOS"/>
    <property type="match status" value="1"/>
</dbReference>
<protein>
    <submittedName>
        <fullName evidence="8">Putative transcriptional regulatory protein QseB</fullName>
    </submittedName>
    <submittedName>
        <fullName evidence="9">Response regulator</fullName>
    </submittedName>
</protein>
<dbReference type="Gene3D" id="6.10.250.690">
    <property type="match status" value="1"/>
</dbReference>
<dbReference type="InterPro" id="IPR011006">
    <property type="entry name" value="CheY-like_superfamily"/>
</dbReference>
<evidence type="ECO:0000313" key="10">
    <source>
        <dbReference type="EMBL" id="MTU04890.1"/>
    </source>
</evidence>
<accession>R6IHN6</accession>
<dbReference type="SUPFAM" id="SSF46894">
    <property type="entry name" value="C-terminal effector domain of the bipartite response regulators"/>
    <property type="match status" value="1"/>
</dbReference>
<dbReference type="Gene3D" id="1.10.10.10">
    <property type="entry name" value="Winged helix-like DNA-binding domain superfamily/Winged helix DNA-binding domain"/>
    <property type="match status" value="1"/>
</dbReference>
<evidence type="ECO:0000259" key="6">
    <source>
        <dbReference type="PROSITE" id="PS50110"/>
    </source>
</evidence>
<feature type="modified residue" description="4-aspartylphosphate" evidence="4">
    <location>
        <position position="51"/>
    </location>
</feature>
<dbReference type="EMBL" id="CBDS010000069">
    <property type="protein sequence ID" value="CDB46019.1"/>
    <property type="molecule type" value="Genomic_DNA"/>
</dbReference>
<feature type="DNA-binding region" description="OmpR/PhoB-type" evidence="5">
    <location>
        <begin position="124"/>
        <end position="222"/>
    </location>
</feature>
<organism evidence="8">
    <name type="scientific">Phascolarctobacterium faecium</name>
    <dbReference type="NCBI Taxonomy" id="33025"/>
    <lineage>
        <taxon>Bacteria</taxon>
        <taxon>Bacillati</taxon>
        <taxon>Bacillota</taxon>
        <taxon>Negativicutes</taxon>
        <taxon>Acidaminococcales</taxon>
        <taxon>Acidaminococcaceae</taxon>
        <taxon>Phascolarctobacterium</taxon>
    </lineage>
</organism>
<dbReference type="InterPro" id="IPR036388">
    <property type="entry name" value="WH-like_DNA-bd_sf"/>
</dbReference>
<dbReference type="InterPro" id="IPR016032">
    <property type="entry name" value="Sig_transdc_resp-reg_C-effctor"/>
</dbReference>
<dbReference type="Pfam" id="PF00072">
    <property type="entry name" value="Response_reg"/>
    <property type="match status" value="1"/>
</dbReference>
<keyword evidence="3" id="KW-0804">Transcription</keyword>
<evidence type="ECO:0000256" key="4">
    <source>
        <dbReference type="PROSITE-ProRule" id="PRU00169"/>
    </source>
</evidence>
<evidence type="ECO:0000256" key="5">
    <source>
        <dbReference type="PROSITE-ProRule" id="PRU01091"/>
    </source>
</evidence>
<comment type="caution">
    <text evidence="8">The sequence shown here is derived from an EMBL/GenBank/DDBJ whole genome shotgun (WGS) entry which is preliminary data.</text>
</comment>
<dbReference type="Pfam" id="PF00486">
    <property type="entry name" value="Trans_reg_C"/>
    <property type="match status" value="1"/>
</dbReference>
<keyword evidence="11" id="KW-1185">Reference proteome</keyword>
<dbReference type="GO" id="GO:0006355">
    <property type="term" value="P:regulation of DNA-templated transcription"/>
    <property type="evidence" value="ECO:0007669"/>
    <property type="project" value="InterPro"/>
</dbReference>
<evidence type="ECO:0000259" key="7">
    <source>
        <dbReference type="PROSITE" id="PS51755"/>
    </source>
</evidence>
<accession>A0A3G9GVM5</accession>
<keyword evidence="2 5" id="KW-0238">DNA-binding</keyword>
<dbReference type="Gene3D" id="3.40.50.2300">
    <property type="match status" value="1"/>
</dbReference>
<evidence type="ECO:0000256" key="2">
    <source>
        <dbReference type="ARBA" id="ARBA00023125"/>
    </source>
</evidence>
<dbReference type="InterPro" id="IPR001789">
    <property type="entry name" value="Sig_transdc_resp-reg_receiver"/>
</dbReference>
<dbReference type="InterPro" id="IPR039420">
    <property type="entry name" value="WalR-like"/>
</dbReference>
<evidence type="ECO:0000256" key="1">
    <source>
        <dbReference type="ARBA" id="ARBA00023015"/>
    </source>
</evidence>
<dbReference type="Proteomes" id="UP000443070">
    <property type="component" value="Unassembled WGS sequence"/>
</dbReference>
<dbReference type="SMART" id="SM00448">
    <property type="entry name" value="REC"/>
    <property type="match status" value="1"/>
</dbReference>
<dbReference type="RefSeq" id="WP_021717994.1">
    <property type="nucleotide sequence ID" value="NZ_AP019004.1"/>
</dbReference>
<dbReference type="GO" id="GO:0000976">
    <property type="term" value="F:transcription cis-regulatory region binding"/>
    <property type="evidence" value="ECO:0007669"/>
    <property type="project" value="TreeGrafter"/>
</dbReference>